<dbReference type="NCBIfam" id="TIGR00254">
    <property type="entry name" value="GGDEF"/>
    <property type="match status" value="1"/>
</dbReference>
<gene>
    <name evidence="3" type="ORF">LY60_01292</name>
</gene>
<keyword evidence="1" id="KW-0812">Transmembrane</keyword>
<keyword evidence="1" id="KW-1133">Transmembrane helix</keyword>
<reference evidence="3 4" key="1">
    <citation type="submission" date="2019-07" db="EMBL/GenBank/DDBJ databases">
        <title>Genomic Encyclopedia of Type Strains, Phase I: the one thousand microbial genomes (KMG-I) project.</title>
        <authorList>
            <person name="Kyrpides N."/>
        </authorList>
    </citation>
    <scope>NUCLEOTIDE SEQUENCE [LARGE SCALE GENOMIC DNA]</scope>
    <source>
        <strain evidence="3 4">DSM 13558</strain>
    </source>
</reference>
<evidence type="ECO:0000256" key="1">
    <source>
        <dbReference type="SAM" id="Phobius"/>
    </source>
</evidence>
<dbReference type="PANTHER" id="PTHR46663:SF4">
    <property type="entry name" value="DIGUANYLATE CYCLASE DGCT-RELATED"/>
    <property type="match status" value="1"/>
</dbReference>
<dbReference type="RefSeq" id="WP_145081478.1">
    <property type="nucleotide sequence ID" value="NZ_VLKH01000003.1"/>
</dbReference>
<feature type="transmembrane region" description="Helical" evidence="1">
    <location>
        <begin position="31"/>
        <end position="52"/>
    </location>
</feature>
<dbReference type="AlphaFoldDB" id="A0A562JEG3"/>
<dbReference type="InterPro" id="IPR029787">
    <property type="entry name" value="Nucleotide_cyclase"/>
</dbReference>
<dbReference type="EMBL" id="VLKH01000003">
    <property type="protein sequence ID" value="TWH81540.1"/>
    <property type="molecule type" value="Genomic_DNA"/>
</dbReference>
<sequence length="381" mass="42872">MHKLYKPYLIGTIIFAAFLSILMLVSYRTEIVLLSVFIAAYGAVLEVLMLRYSQHSGASLRGTIIIFAAFLFNPATCVFIVTLSFLIETAADKLLKHENTFSSASKALYNWAMRIVSILTVSAAIIVLHGQNAVFLMILASTLHNTINASMLMLIIYLYTNNKDEAHVNSIHSMTSCIYISVIINILLYYGYGAYGINAVAVIFLFLLPFQNSIMGKVMGHEIETSVLVDSLTNVYNKASLTKILTEYVQSKIPFTLVFIDFDNFKKINDTYGHDVGDKILKHFAVTLKGKLRKSDKLYRFGGDEFCLVIDKECDVNVVIEKTNSLKGSLVFEENILKIPYSFTIGKYKYSGEHGVTEDQIISIVSHRMIQNKVYNVYMQP</sequence>
<dbReference type="SMART" id="SM00267">
    <property type="entry name" value="GGDEF"/>
    <property type="match status" value="1"/>
</dbReference>
<evidence type="ECO:0000259" key="2">
    <source>
        <dbReference type="PROSITE" id="PS50887"/>
    </source>
</evidence>
<feature type="transmembrane region" description="Helical" evidence="1">
    <location>
        <begin position="7"/>
        <end position="25"/>
    </location>
</feature>
<name>A0A562JEG3_9FIRM</name>
<accession>A0A562JEG3</accession>
<evidence type="ECO:0000313" key="3">
    <source>
        <dbReference type="EMBL" id="TWH81540.1"/>
    </source>
</evidence>
<dbReference type="Proteomes" id="UP000315343">
    <property type="component" value="Unassembled WGS sequence"/>
</dbReference>
<dbReference type="InterPro" id="IPR000160">
    <property type="entry name" value="GGDEF_dom"/>
</dbReference>
<dbReference type="InterPro" id="IPR052163">
    <property type="entry name" value="DGC-Regulatory_Protein"/>
</dbReference>
<comment type="caution">
    <text evidence="3">The sequence shown here is derived from an EMBL/GenBank/DDBJ whole genome shotgun (WGS) entry which is preliminary data.</text>
</comment>
<dbReference type="Gene3D" id="3.30.70.270">
    <property type="match status" value="1"/>
</dbReference>
<feature type="transmembrane region" description="Helical" evidence="1">
    <location>
        <begin position="135"/>
        <end position="158"/>
    </location>
</feature>
<dbReference type="CDD" id="cd01949">
    <property type="entry name" value="GGDEF"/>
    <property type="match status" value="1"/>
</dbReference>
<keyword evidence="4" id="KW-1185">Reference proteome</keyword>
<dbReference type="OrthoDB" id="1706775at2"/>
<dbReference type="SUPFAM" id="SSF55073">
    <property type="entry name" value="Nucleotide cyclase"/>
    <property type="match status" value="1"/>
</dbReference>
<dbReference type="PANTHER" id="PTHR46663">
    <property type="entry name" value="DIGUANYLATE CYCLASE DGCT-RELATED"/>
    <property type="match status" value="1"/>
</dbReference>
<feature type="transmembrane region" description="Helical" evidence="1">
    <location>
        <begin position="178"/>
        <end position="208"/>
    </location>
</feature>
<feature type="transmembrane region" description="Helical" evidence="1">
    <location>
        <begin position="107"/>
        <end position="128"/>
    </location>
</feature>
<keyword evidence="1" id="KW-0472">Membrane</keyword>
<organism evidence="3 4">
    <name type="scientific">Sedimentibacter saalensis</name>
    <dbReference type="NCBI Taxonomy" id="130788"/>
    <lineage>
        <taxon>Bacteria</taxon>
        <taxon>Bacillati</taxon>
        <taxon>Bacillota</taxon>
        <taxon>Tissierellia</taxon>
        <taxon>Sedimentibacter</taxon>
    </lineage>
</organism>
<feature type="transmembrane region" description="Helical" evidence="1">
    <location>
        <begin position="64"/>
        <end position="87"/>
    </location>
</feature>
<feature type="domain" description="GGDEF" evidence="2">
    <location>
        <begin position="253"/>
        <end position="381"/>
    </location>
</feature>
<dbReference type="PROSITE" id="PS50887">
    <property type="entry name" value="GGDEF"/>
    <property type="match status" value="1"/>
</dbReference>
<dbReference type="InterPro" id="IPR043128">
    <property type="entry name" value="Rev_trsase/Diguanyl_cyclase"/>
</dbReference>
<dbReference type="Pfam" id="PF00990">
    <property type="entry name" value="GGDEF"/>
    <property type="match status" value="1"/>
</dbReference>
<protein>
    <submittedName>
        <fullName evidence="3">Diguanylate cyclase (GGDEF)-like protein</fullName>
    </submittedName>
</protein>
<proteinExistence type="predicted"/>
<evidence type="ECO:0000313" key="4">
    <source>
        <dbReference type="Proteomes" id="UP000315343"/>
    </source>
</evidence>